<dbReference type="PANTHER" id="PTHR48098">
    <property type="entry name" value="ENTEROCHELIN ESTERASE-RELATED"/>
    <property type="match status" value="1"/>
</dbReference>
<proteinExistence type="predicted"/>
<comment type="caution">
    <text evidence="2">The sequence shown here is derived from an EMBL/GenBank/DDBJ whole genome shotgun (WGS) entry which is preliminary data.</text>
</comment>
<reference evidence="2 3" key="1">
    <citation type="submission" date="2021-11" db="EMBL/GenBank/DDBJ databases">
        <title>Genomic of Niabella pedocola.</title>
        <authorList>
            <person name="Wu T."/>
        </authorList>
    </citation>
    <scope>NUCLEOTIDE SEQUENCE [LARGE SCALE GENOMIC DNA]</scope>
    <source>
        <strain evidence="2 3">JCM 31011</strain>
    </source>
</reference>
<dbReference type="RefSeq" id="WP_231004928.1">
    <property type="nucleotide sequence ID" value="NZ_JAJNEC010000005.1"/>
</dbReference>
<protein>
    <submittedName>
        <fullName evidence="2">Esterase family protein</fullName>
    </submittedName>
</protein>
<dbReference type="Pfam" id="PF00756">
    <property type="entry name" value="Esterase"/>
    <property type="match status" value="1"/>
</dbReference>
<evidence type="ECO:0000256" key="1">
    <source>
        <dbReference type="SAM" id="SignalP"/>
    </source>
</evidence>
<evidence type="ECO:0000313" key="2">
    <source>
        <dbReference type="EMBL" id="MCD2423667.1"/>
    </source>
</evidence>
<evidence type="ECO:0000313" key="3">
    <source>
        <dbReference type="Proteomes" id="UP001199816"/>
    </source>
</evidence>
<dbReference type="InterPro" id="IPR050583">
    <property type="entry name" value="Mycobacterial_A85_antigen"/>
</dbReference>
<dbReference type="SUPFAM" id="SSF53474">
    <property type="entry name" value="alpha/beta-Hydrolases"/>
    <property type="match status" value="1"/>
</dbReference>
<accession>A0ABS8PRF8</accession>
<dbReference type="Gene3D" id="3.40.50.1820">
    <property type="entry name" value="alpha/beta hydrolase"/>
    <property type="match status" value="1"/>
</dbReference>
<feature type="signal peptide" evidence="1">
    <location>
        <begin position="1"/>
        <end position="19"/>
    </location>
</feature>
<dbReference type="InterPro" id="IPR000801">
    <property type="entry name" value="Esterase-like"/>
</dbReference>
<feature type="chain" id="PRO_5047134701" evidence="1">
    <location>
        <begin position="20"/>
        <end position="275"/>
    </location>
</feature>
<dbReference type="PANTHER" id="PTHR48098:SF1">
    <property type="entry name" value="DIACYLGLYCEROL ACYLTRANSFERASE_MYCOLYLTRANSFERASE AG85A"/>
    <property type="match status" value="1"/>
</dbReference>
<dbReference type="InterPro" id="IPR029058">
    <property type="entry name" value="AB_hydrolase_fold"/>
</dbReference>
<keyword evidence="3" id="KW-1185">Reference proteome</keyword>
<organism evidence="2 3">
    <name type="scientific">Niabella pedocola</name>
    <dbReference type="NCBI Taxonomy" id="1752077"/>
    <lineage>
        <taxon>Bacteria</taxon>
        <taxon>Pseudomonadati</taxon>
        <taxon>Bacteroidota</taxon>
        <taxon>Chitinophagia</taxon>
        <taxon>Chitinophagales</taxon>
        <taxon>Chitinophagaceae</taxon>
        <taxon>Niabella</taxon>
    </lineage>
</organism>
<sequence length="275" mass="31136">MRKAIFLLLLLWSAGCLHAATVDTVSIYSKAMKKSSNCVVILPQHYQEGKQFPVVYLLHGYDGWYANWIIRVPDLKAHADRYQLLIVCPDGSKDSWYFNSRMNPAVQYETYIGTEVPDYIDTHYKTQKSRFGRAITGLSMGGHGGLFLGLRHAATFGACGSMSGGVDIKPFAEKWGIQTWIGDPGAAGFDWKEITVADAIEKYPRDSVAIIFDCGVDDFFYETNNALHEKMVRLKIPHSYSTYPGGHDWAYWRNAIQYQLLFFSNFFNKLNIPGN</sequence>
<dbReference type="PROSITE" id="PS51257">
    <property type="entry name" value="PROKAR_LIPOPROTEIN"/>
    <property type="match status" value="1"/>
</dbReference>
<gene>
    <name evidence="2" type="ORF">LQ567_12900</name>
</gene>
<name>A0ABS8PRF8_9BACT</name>
<dbReference type="EMBL" id="JAJNEC010000005">
    <property type="protein sequence ID" value="MCD2423667.1"/>
    <property type="molecule type" value="Genomic_DNA"/>
</dbReference>
<keyword evidence="1" id="KW-0732">Signal</keyword>
<dbReference type="Proteomes" id="UP001199816">
    <property type="component" value="Unassembled WGS sequence"/>
</dbReference>